<proteinExistence type="predicted"/>
<gene>
    <name evidence="2" type="ORF">J7S20_12815</name>
</gene>
<keyword evidence="3" id="KW-1185">Reference proteome</keyword>
<dbReference type="EMBL" id="JAGRQC010000004">
    <property type="protein sequence ID" value="MBR0553384.1"/>
    <property type="molecule type" value="Genomic_DNA"/>
</dbReference>
<protein>
    <submittedName>
        <fullName evidence="2">Uncharacterized protein</fullName>
    </submittedName>
</protein>
<sequence length="65" mass="6538">MPIMRLLPCLLLLPLALTACGQPDTAEGPGGVTVGEAKSLNDAAAMLDANSVSANAVGADQEMNQ</sequence>
<feature type="signal peptide" evidence="1">
    <location>
        <begin position="1"/>
        <end position="21"/>
    </location>
</feature>
<feature type="chain" id="PRO_5035787393" evidence="1">
    <location>
        <begin position="22"/>
        <end position="65"/>
    </location>
</feature>
<comment type="caution">
    <text evidence="2">The sequence shown here is derived from an EMBL/GenBank/DDBJ whole genome shotgun (WGS) entry which is preliminary data.</text>
</comment>
<evidence type="ECO:0000313" key="2">
    <source>
        <dbReference type="EMBL" id="MBR0553384.1"/>
    </source>
</evidence>
<dbReference type="PROSITE" id="PS51257">
    <property type="entry name" value="PROKAR_LIPOPROTEIN"/>
    <property type="match status" value="1"/>
</dbReference>
<organism evidence="2 3">
    <name type="scientific">Stakelama marina</name>
    <dbReference type="NCBI Taxonomy" id="2826939"/>
    <lineage>
        <taxon>Bacteria</taxon>
        <taxon>Pseudomonadati</taxon>
        <taxon>Pseudomonadota</taxon>
        <taxon>Alphaproteobacteria</taxon>
        <taxon>Sphingomonadales</taxon>
        <taxon>Sphingomonadaceae</taxon>
        <taxon>Stakelama</taxon>
    </lineage>
</organism>
<name>A0A8T4IHN0_9SPHN</name>
<reference evidence="2" key="1">
    <citation type="submission" date="2021-04" db="EMBL/GenBank/DDBJ databases">
        <title>Ouciella asimina sp. nov., isolated from the surface seawater in the hydrothermal field of Okinawa Trough.</title>
        <authorList>
            <person name="Shuang W."/>
        </authorList>
    </citation>
    <scope>NUCLEOTIDE SEQUENCE</scope>
    <source>
        <strain evidence="2">LXI357</strain>
    </source>
</reference>
<evidence type="ECO:0000313" key="3">
    <source>
        <dbReference type="Proteomes" id="UP000676996"/>
    </source>
</evidence>
<keyword evidence="1" id="KW-0732">Signal</keyword>
<dbReference type="Proteomes" id="UP000676996">
    <property type="component" value="Unassembled WGS sequence"/>
</dbReference>
<evidence type="ECO:0000256" key="1">
    <source>
        <dbReference type="SAM" id="SignalP"/>
    </source>
</evidence>
<accession>A0A8T4IHN0</accession>
<dbReference type="AlphaFoldDB" id="A0A8T4IHN0"/>